<keyword evidence="4" id="KW-1185">Reference proteome</keyword>
<evidence type="ECO:0000313" key="3">
    <source>
        <dbReference type="EMBL" id="TCS90725.1"/>
    </source>
</evidence>
<keyword evidence="1" id="KW-0732">Signal</keyword>
<feature type="signal peptide" evidence="1">
    <location>
        <begin position="1"/>
        <end position="19"/>
    </location>
</feature>
<feature type="domain" description="GerMN" evidence="2">
    <location>
        <begin position="253"/>
        <end position="342"/>
    </location>
</feature>
<evidence type="ECO:0000313" key="4">
    <source>
        <dbReference type="Proteomes" id="UP000294567"/>
    </source>
</evidence>
<dbReference type="EMBL" id="SMAE01000003">
    <property type="protein sequence ID" value="TCS90725.1"/>
    <property type="molecule type" value="Genomic_DNA"/>
</dbReference>
<dbReference type="RefSeq" id="WP_132026334.1">
    <property type="nucleotide sequence ID" value="NZ_CP068564.1"/>
</dbReference>
<proteinExistence type="predicted"/>
<dbReference type="AlphaFoldDB" id="A0A4R3L2H8"/>
<protein>
    <submittedName>
        <fullName evidence="3">Sporulation and spore germination protein</fullName>
    </submittedName>
</protein>
<dbReference type="SMART" id="SM00909">
    <property type="entry name" value="Germane"/>
    <property type="match status" value="1"/>
</dbReference>
<comment type="caution">
    <text evidence="3">The sequence shown here is derived from an EMBL/GenBank/DDBJ whole genome shotgun (WGS) entry which is preliminary data.</text>
</comment>
<organism evidence="3 4">
    <name type="scientific">Keratinibaculum paraultunense</name>
    <dbReference type="NCBI Taxonomy" id="1278232"/>
    <lineage>
        <taxon>Bacteria</taxon>
        <taxon>Bacillati</taxon>
        <taxon>Bacillota</taxon>
        <taxon>Tissierellia</taxon>
        <taxon>Tissierellales</taxon>
        <taxon>Tepidimicrobiaceae</taxon>
        <taxon>Keratinibaculum</taxon>
    </lineage>
</organism>
<evidence type="ECO:0000259" key="2">
    <source>
        <dbReference type="SMART" id="SM00909"/>
    </source>
</evidence>
<reference evidence="3 4" key="1">
    <citation type="submission" date="2019-03" db="EMBL/GenBank/DDBJ databases">
        <title>Genomic Encyclopedia of Type Strains, Phase IV (KMG-IV): sequencing the most valuable type-strain genomes for metagenomic binning, comparative biology and taxonomic classification.</title>
        <authorList>
            <person name="Goeker M."/>
        </authorList>
    </citation>
    <scope>NUCLEOTIDE SEQUENCE [LARGE SCALE GENOMIC DNA]</scope>
    <source>
        <strain evidence="3 4">DSM 26752</strain>
    </source>
</reference>
<feature type="chain" id="PRO_5038656440" evidence="1">
    <location>
        <begin position="20"/>
        <end position="363"/>
    </location>
</feature>
<sequence>MKKYLKLTFLLLIISVLFTGCDSTQEQKDKNILLEKNSEEENIQEFDEETKTIEDYFPFMENTKLEYEGIGNEFAEQTTFFEFIENNRAQLKIFNPGTVAVKILEYKDGELREVFTEGEFYHIENMLDIRGESQNVILKEPLKAGNSWNIPGGHKRTISGIDVSIETPYKTFKALEVTTEFGDGKVQLDYYAKGVGLVASIYKDGEFEVKTLLEDIEKEPYETEITFYYPLYSDIKVAYLERDIKFNTNDSIEKIIENNFKNPPSDKLLPVISDNTRVNSIKLNRGNKTVNIDFSEEFISEMNAGSSLEGSILKSVVNTLGNYYGVEKVFISIEGKPYSSGHFAIEENEYFTVDDSDLVEFKD</sequence>
<dbReference type="OrthoDB" id="1683231at2"/>
<gene>
    <name evidence="3" type="ORF">EDD65_10329</name>
</gene>
<dbReference type="Proteomes" id="UP000294567">
    <property type="component" value="Unassembled WGS sequence"/>
</dbReference>
<dbReference type="Pfam" id="PF10646">
    <property type="entry name" value="Germane"/>
    <property type="match status" value="1"/>
</dbReference>
<dbReference type="InterPro" id="IPR019606">
    <property type="entry name" value="GerMN"/>
</dbReference>
<evidence type="ECO:0000256" key="1">
    <source>
        <dbReference type="SAM" id="SignalP"/>
    </source>
</evidence>
<dbReference type="PROSITE" id="PS51257">
    <property type="entry name" value="PROKAR_LIPOPROTEIN"/>
    <property type="match status" value="1"/>
</dbReference>
<name>A0A4R3L2H8_9FIRM</name>
<accession>A0A4R3L2H8</accession>